<keyword evidence="1" id="KW-1133">Transmembrane helix</keyword>
<dbReference type="OrthoDB" id="539398at2759"/>
<keyword evidence="1" id="KW-0812">Transmembrane</keyword>
<dbReference type="Proteomes" id="UP000235786">
    <property type="component" value="Unassembled WGS sequence"/>
</dbReference>
<dbReference type="PANTHER" id="PTHR39336:SF3">
    <property type="entry name" value="PYRIDOXAMINE PHOSPHATE OXIDASE"/>
    <property type="match status" value="1"/>
</dbReference>
<dbReference type="Gene3D" id="2.30.110.10">
    <property type="entry name" value="Electron Transport, Fmn-binding Protein, Chain A"/>
    <property type="match status" value="1"/>
</dbReference>
<gene>
    <name evidence="2" type="ORF">L207DRAFT_272325</name>
</gene>
<protein>
    <submittedName>
        <fullName evidence="2">Pyridoxamine phosphate oxidase family protein</fullName>
    </submittedName>
</protein>
<evidence type="ECO:0000313" key="2">
    <source>
        <dbReference type="EMBL" id="PMD44131.1"/>
    </source>
</evidence>
<keyword evidence="3" id="KW-1185">Reference proteome</keyword>
<feature type="transmembrane region" description="Helical" evidence="1">
    <location>
        <begin position="230"/>
        <end position="258"/>
    </location>
</feature>
<dbReference type="PANTHER" id="PTHR39336">
    <property type="entry name" value="PYRIDOXAMINE PHOSPHATE OXIDASE FAMILY PROTEIN (AFU_ORTHOLOGUE AFUA_6G11440)"/>
    <property type="match status" value="1"/>
</dbReference>
<name>A0A2J6S038_HYAVF</name>
<organism evidence="2 3">
    <name type="scientific">Hyaloscypha variabilis (strain UAMH 11265 / GT02V1 / F)</name>
    <name type="common">Meliniomyces variabilis</name>
    <dbReference type="NCBI Taxonomy" id="1149755"/>
    <lineage>
        <taxon>Eukaryota</taxon>
        <taxon>Fungi</taxon>
        <taxon>Dikarya</taxon>
        <taxon>Ascomycota</taxon>
        <taxon>Pezizomycotina</taxon>
        <taxon>Leotiomycetes</taxon>
        <taxon>Helotiales</taxon>
        <taxon>Hyaloscyphaceae</taxon>
        <taxon>Hyaloscypha</taxon>
        <taxon>Hyaloscypha variabilis</taxon>
    </lineage>
</organism>
<accession>A0A2J6S038</accession>
<dbReference type="STRING" id="1149755.A0A2J6S038"/>
<dbReference type="EMBL" id="KZ613941">
    <property type="protein sequence ID" value="PMD44131.1"/>
    <property type="molecule type" value="Genomic_DNA"/>
</dbReference>
<dbReference type="SUPFAM" id="SSF50475">
    <property type="entry name" value="FMN-binding split barrel"/>
    <property type="match status" value="1"/>
</dbReference>
<keyword evidence="1" id="KW-0472">Membrane</keyword>
<evidence type="ECO:0000313" key="3">
    <source>
        <dbReference type="Proteomes" id="UP000235786"/>
    </source>
</evidence>
<sequence>MGAFYEIIPPSLLKWIVEQKVFWVATAPLSSSGHINISPKGGQYFGILNPTTFWYLDLTGSGIETLSHLHEPGNGRITVMFNAFEGPPQIVRLWGKGEVLEYGSKKYEAFVDENKVHAIAGTRAVILVHIHQVGSSCGFSMPFFDFKAFRPTLNEFFEKRVVAEQRGNKKDGIERYWAFKNAQSMDGLPGMRRGVETAKKENVKPIKKMVGPYAPSSECPRTRVAGQVPMLYLIIVALLSFCIGIAGTALVGVQLGYLQR</sequence>
<dbReference type="InterPro" id="IPR012349">
    <property type="entry name" value="Split_barrel_FMN-bd"/>
</dbReference>
<evidence type="ECO:0000256" key="1">
    <source>
        <dbReference type="SAM" id="Phobius"/>
    </source>
</evidence>
<proteinExistence type="predicted"/>
<reference evidence="2 3" key="1">
    <citation type="submission" date="2016-04" db="EMBL/GenBank/DDBJ databases">
        <title>A degradative enzymes factory behind the ericoid mycorrhizal symbiosis.</title>
        <authorList>
            <consortium name="DOE Joint Genome Institute"/>
            <person name="Martino E."/>
            <person name="Morin E."/>
            <person name="Grelet G."/>
            <person name="Kuo A."/>
            <person name="Kohler A."/>
            <person name="Daghino S."/>
            <person name="Barry K."/>
            <person name="Choi C."/>
            <person name="Cichocki N."/>
            <person name="Clum A."/>
            <person name="Copeland A."/>
            <person name="Hainaut M."/>
            <person name="Haridas S."/>
            <person name="Labutti K."/>
            <person name="Lindquist E."/>
            <person name="Lipzen A."/>
            <person name="Khouja H.-R."/>
            <person name="Murat C."/>
            <person name="Ohm R."/>
            <person name="Olson A."/>
            <person name="Spatafora J."/>
            <person name="Veneault-Fourrey C."/>
            <person name="Henrissat B."/>
            <person name="Grigoriev I."/>
            <person name="Martin F."/>
            <person name="Perotto S."/>
        </authorList>
    </citation>
    <scope>NUCLEOTIDE SEQUENCE [LARGE SCALE GENOMIC DNA]</scope>
    <source>
        <strain evidence="2 3">F</strain>
    </source>
</reference>
<dbReference type="AlphaFoldDB" id="A0A2J6S038"/>